<dbReference type="Pfam" id="PF01435">
    <property type="entry name" value="Peptidase_M48"/>
    <property type="match status" value="1"/>
</dbReference>
<evidence type="ECO:0000256" key="1">
    <source>
        <dbReference type="ARBA" id="ARBA00022670"/>
    </source>
</evidence>
<feature type="compositionally biased region" description="Polar residues" evidence="7">
    <location>
        <begin position="353"/>
        <end position="372"/>
    </location>
</feature>
<dbReference type="GO" id="GO:0034982">
    <property type="term" value="P:mitochondrial protein processing"/>
    <property type="evidence" value="ECO:0007669"/>
    <property type="project" value="TreeGrafter"/>
</dbReference>
<comment type="similarity">
    <text evidence="6">Belongs to the peptidase M48 family.</text>
</comment>
<dbReference type="Gene3D" id="3.30.2010.10">
    <property type="entry name" value="Metalloproteases ('zincins'), catalytic domain"/>
    <property type="match status" value="1"/>
</dbReference>
<dbReference type="AlphaFoldDB" id="A0A427YL17"/>
<evidence type="ECO:0000313" key="9">
    <source>
        <dbReference type="EMBL" id="RSH91793.1"/>
    </source>
</evidence>
<name>A0A427YL17_9TREE</name>
<dbReference type="EMBL" id="RSCD01000007">
    <property type="protein sequence ID" value="RSH91793.1"/>
    <property type="molecule type" value="Genomic_DNA"/>
</dbReference>
<dbReference type="OrthoDB" id="7464992at2759"/>
<sequence>METATHVGARGACLVPEKVSDVYRVPVLPHRAMVVPCEVLTNDGPLLLPPDDPRCQRVSRITARLITALEEQEHHVVSGATWPPRSQELGRVLAERDAAMGLVHRGEGEYRVRYQPSGTAKSTFMPWRPATSNPLKKLESADWNLYVIDMPQVNAFALPSKDVFVYTGLLDTLPDDDAMLAAVLAHEMAHVTQRHSVENLGFLNVAAVAFDVLRGISFALTISFPFVTDSAGMFINWLNDVVAQRAYSRKLEQEADAVGLDLMATAGYDPRGATDLWELMSCVELDAAQSGHPVSAENRFGFLRTHPTSEARMAALDKDMEKAMKVWKDHSPRRPTPKPSPKVPEEKNESRSQTHINVSGTGAQTPQVQAAS</sequence>
<comment type="cofactor">
    <cofactor evidence="6">
        <name>Zn(2+)</name>
        <dbReference type="ChEBI" id="CHEBI:29105"/>
    </cofactor>
    <text evidence="6">Binds 1 zinc ion per subunit.</text>
</comment>
<reference evidence="9 10" key="1">
    <citation type="submission" date="2018-11" db="EMBL/GenBank/DDBJ databases">
        <title>Genome sequence of Saitozyma podzolica DSM 27192.</title>
        <authorList>
            <person name="Aliyu H."/>
            <person name="Gorte O."/>
            <person name="Ochsenreither K."/>
        </authorList>
    </citation>
    <scope>NUCLEOTIDE SEQUENCE [LARGE SCALE GENOMIC DNA]</scope>
    <source>
        <strain evidence="9 10">DSM 27192</strain>
    </source>
</reference>
<dbReference type="Proteomes" id="UP000279259">
    <property type="component" value="Unassembled WGS sequence"/>
</dbReference>
<keyword evidence="1 6" id="KW-0645">Protease</keyword>
<evidence type="ECO:0000256" key="2">
    <source>
        <dbReference type="ARBA" id="ARBA00022723"/>
    </source>
</evidence>
<dbReference type="CDD" id="cd07331">
    <property type="entry name" value="M48C_Oma1_like"/>
    <property type="match status" value="1"/>
</dbReference>
<evidence type="ECO:0000256" key="6">
    <source>
        <dbReference type="RuleBase" id="RU003983"/>
    </source>
</evidence>
<dbReference type="InterPro" id="IPR051156">
    <property type="entry name" value="Mito/Outer_Membr_Metalloprot"/>
</dbReference>
<dbReference type="GO" id="GO:0046872">
    <property type="term" value="F:metal ion binding"/>
    <property type="evidence" value="ECO:0007669"/>
    <property type="project" value="UniProtKB-KW"/>
</dbReference>
<feature type="compositionally biased region" description="Basic and acidic residues" evidence="7">
    <location>
        <begin position="343"/>
        <end position="352"/>
    </location>
</feature>
<keyword evidence="2" id="KW-0479">Metal-binding</keyword>
<protein>
    <recommendedName>
        <fullName evidence="8">Peptidase M48 domain-containing protein</fullName>
    </recommendedName>
</protein>
<dbReference type="PANTHER" id="PTHR22726:SF18">
    <property type="entry name" value="PEPTIDASE M48 DOMAIN-CONTAINING PROTEIN"/>
    <property type="match status" value="1"/>
</dbReference>
<evidence type="ECO:0000256" key="3">
    <source>
        <dbReference type="ARBA" id="ARBA00022801"/>
    </source>
</evidence>
<dbReference type="InterPro" id="IPR001915">
    <property type="entry name" value="Peptidase_M48"/>
</dbReference>
<evidence type="ECO:0000256" key="7">
    <source>
        <dbReference type="SAM" id="MobiDB-lite"/>
    </source>
</evidence>
<keyword evidence="10" id="KW-1185">Reference proteome</keyword>
<keyword evidence="3 6" id="KW-0378">Hydrolase</keyword>
<comment type="caution">
    <text evidence="9">The sequence shown here is derived from an EMBL/GenBank/DDBJ whole genome shotgun (WGS) entry which is preliminary data.</text>
</comment>
<accession>A0A427YL17</accession>
<dbReference type="PANTHER" id="PTHR22726">
    <property type="entry name" value="METALLOENDOPEPTIDASE OMA1"/>
    <property type="match status" value="1"/>
</dbReference>
<organism evidence="9 10">
    <name type="scientific">Saitozyma podzolica</name>
    <dbReference type="NCBI Taxonomy" id="1890683"/>
    <lineage>
        <taxon>Eukaryota</taxon>
        <taxon>Fungi</taxon>
        <taxon>Dikarya</taxon>
        <taxon>Basidiomycota</taxon>
        <taxon>Agaricomycotina</taxon>
        <taxon>Tremellomycetes</taxon>
        <taxon>Tremellales</taxon>
        <taxon>Trimorphomycetaceae</taxon>
        <taxon>Saitozyma</taxon>
    </lineage>
</organism>
<feature type="domain" description="Peptidase M48" evidence="8">
    <location>
        <begin position="139"/>
        <end position="318"/>
    </location>
</feature>
<evidence type="ECO:0000256" key="5">
    <source>
        <dbReference type="ARBA" id="ARBA00023049"/>
    </source>
</evidence>
<dbReference type="GO" id="GO:0005743">
    <property type="term" value="C:mitochondrial inner membrane"/>
    <property type="evidence" value="ECO:0007669"/>
    <property type="project" value="TreeGrafter"/>
</dbReference>
<feature type="region of interest" description="Disordered" evidence="7">
    <location>
        <begin position="326"/>
        <end position="372"/>
    </location>
</feature>
<dbReference type="GO" id="GO:0004222">
    <property type="term" value="F:metalloendopeptidase activity"/>
    <property type="evidence" value="ECO:0007669"/>
    <property type="project" value="InterPro"/>
</dbReference>
<keyword evidence="4 6" id="KW-0862">Zinc</keyword>
<dbReference type="STRING" id="1890683.A0A427YL17"/>
<keyword evidence="5 6" id="KW-0482">Metalloprotease</keyword>
<evidence type="ECO:0000313" key="10">
    <source>
        <dbReference type="Proteomes" id="UP000279259"/>
    </source>
</evidence>
<proteinExistence type="inferred from homology"/>
<dbReference type="GO" id="GO:0006515">
    <property type="term" value="P:protein quality control for misfolded or incompletely synthesized proteins"/>
    <property type="evidence" value="ECO:0007669"/>
    <property type="project" value="TreeGrafter"/>
</dbReference>
<evidence type="ECO:0000259" key="8">
    <source>
        <dbReference type="Pfam" id="PF01435"/>
    </source>
</evidence>
<evidence type="ECO:0000256" key="4">
    <source>
        <dbReference type="ARBA" id="ARBA00022833"/>
    </source>
</evidence>
<gene>
    <name evidence="9" type="ORF">EHS25_009163</name>
</gene>